<dbReference type="PANTHER" id="PTHR12993:SF11">
    <property type="entry name" value="N-ACETYLGLUCOSAMINYL-PHOSPHATIDYLINOSITOL DE-N-ACETYLASE"/>
    <property type="match status" value="1"/>
</dbReference>
<dbReference type="OMA" id="YVLESVN"/>
<dbReference type="SUPFAM" id="SSF102588">
    <property type="entry name" value="LmbE-like"/>
    <property type="match status" value="1"/>
</dbReference>
<sequence>MISFVIYSLFIFLMFLITNTIILYYIMINNNEVQLNERKILLIISHPDDECMFFGPTLLFLRNRKNQVHLLCLSIGNESGLGEIRRNELESSCITLGIDIENINIIDHPSLQDGPKNNWDPTLISNIINDYVTKHKIDIIITFDEKGVSSHPNHIAALNGARHFIQSVTTSNDIILYKLLTVPVLRKYISILDLPLTYLFKNRNNLNHLIFISSFTNFIRARKAMTSHQSQLVWFRHLYILFSRYMMINELQLVNIN</sequence>
<dbReference type="GO" id="GO:0000225">
    <property type="term" value="F:N-acetylglucosaminylphosphatidylinositol deacetylase activity"/>
    <property type="evidence" value="ECO:0007669"/>
    <property type="project" value="UniProtKB-EC"/>
</dbReference>
<dbReference type="STRING" id="1432141.A0A015K1K0"/>
<dbReference type="EC" id="3.5.1.89" evidence="2"/>
<proteinExistence type="inferred from homology"/>
<evidence type="ECO:0000313" key="5">
    <source>
        <dbReference type="Proteomes" id="UP000022910"/>
    </source>
</evidence>
<dbReference type="GO" id="GO:0005783">
    <property type="term" value="C:endoplasmic reticulum"/>
    <property type="evidence" value="ECO:0007669"/>
    <property type="project" value="TreeGrafter"/>
</dbReference>
<dbReference type="GO" id="GO:0016020">
    <property type="term" value="C:membrane"/>
    <property type="evidence" value="ECO:0007669"/>
    <property type="project" value="GOC"/>
</dbReference>
<name>A0A015K1K0_RHIIW</name>
<dbReference type="UniPathway" id="UPA00196"/>
<accession>A0A015K1K0</accession>
<keyword evidence="3" id="KW-0812">Transmembrane</keyword>
<evidence type="ECO:0000256" key="1">
    <source>
        <dbReference type="ARBA" id="ARBA00006066"/>
    </source>
</evidence>
<dbReference type="Proteomes" id="UP000022910">
    <property type="component" value="Unassembled WGS sequence"/>
</dbReference>
<reference evidence="4 5" key="1">
    <citation type="submission" date="2014-02" db="EMBL/GenBank/DDBJ databases">
        <title>Single nucleus genome sequencing reveals high similarity among nuclei of an endomycorrhizal fungus.</title>
        <authorList>
            <person name="Lin K."/>
            <person name="Geurts R."/>
            <person name="Zhang Z."/>
            <person name="Limpens E."/>
            <person name="Saunders D.G."/>
            <person name="Mu D."/>
            <person name="Pang E."/>
            <person name="Cao H."/>
            <person name="Cha H."/>
            <person name="Lin T."/>
            <person name="Zhou Q."/>
            <person name="Shang Y."/>
            <person name="Li Y."/>
            <person name="Ivanov S."/>
            <person name="Sharma T."/>
            <person name="Velzen R.V."/>
            <person name="Ruijter N.D."/>
            <person name="Aanen D.K."/>
            <person name="Win J."/>
            <person name="Kamoun S."/>
            <person name="Bisseling T."/>
            <person name="Huang S."/>
        </authorList>
    </citation>
    <scope>NUCLEOTIDE SEQUENCE [LARGE SCALE GENOMIC DNA]</scope>
    <source>
        <strain evidence="5">DAOM197198w</strain>
    </source>
</reference>
<dbReference type="InterPro" id="IPR003737">
    <property type="entry name" value="GlcNAc_PI_deacetylase-related"/>
</dbReference>
<protein>
    <recommendedName>
        <fullName evidence="2">N-acetylglucosaminylphosphatidylinositol deacetylase</fullName>
        <ecNumber evidence="2">3.5.1.89</ecNumber>
    </recommendedName>
</protein>
<dbReference type="AlphaFoldDB" id="A0A015K1K0"/>
<dbReference type="InterPro" id="IPR024078">
    <property type="entry name" value="LmbE-like_dom_sf"/>
</dbReference>
<dbReference type="Gene3D" id="3.40.50.10320">
    <property type="entry name" value="LmbE-like"/>
    <property type="match status" value="1"/>
</dbReference>
<keyword evidence="3" id="KW-0472">Membrane</keyword>
<dbReference type="HOGENOM" id="CLU_034979_1_0_1"/>
<keyword evidence="5" id="KW-1185">Reference proteome</keyword>
<organism evidence="4 5">
    <name type="scientific">Rhizophagus irregularis (strain DAOM 197198w)</name>
    <name type="common">Glomus intraradices</name>
    <dbReference type="NCBI Taxonomy" id="1432141"/>
    <lineage>
        <taxon>Eukaryota</taxon>
        <taxon>Fungi</taxon>
        <taxon>Fungi incertae sedis</taxon>
        <taxon>Mucoromycota</taxon>
        <taxon>Glomeromycotina</taxon>
        <taxon>Glomeromycetes</taxon>
        <taxon>Glomerales</taxon>
        <taxon>Glomeraceae</taxon>
        <taxon>Rhizophagus</taxon>
    </lineage>
</organism>
<dbReference type="OrthoDB" id="440160at2759"/>
<feature type="transmembrane region" description="Helical" evidence="3">
    <location>
        <begin position="6"/>
        <end position="28"/>
    </location>
</feature>
<evidence type="ECO:0000313" key="4">
    <source>
        <dbReference type="EMBL" id="EXX61259.1"/>
    </source>
</evidence>
<gene>
    <name evidence="4" type="ORF">RirG_172820</name>
</gene>
<evidence type="ECO:0000256" key="2">
    <source>
        <dbReference type="ARBA" id="ARBA00012176"/>
    </source>
</evidence>
<dbReference type="SMR" id="A0A015K1K0"/>
<evidence type="ECO:0000256" key="3">
    <source>
        <dbReference type="SAM" id="Phobius"/>
    </source>
</evidence>
<dbReference type="GO" id="GO:0006506">
    <property type="term" value="P:GPI anchor biosynthetic process"/>
    <property type="evidence" value="ECO:0007669"/>
    <property type="project" value="UniProtKB-UniPathway"/>
</dbReference>
<keyword evidence="3" id="KW-1133">Transmembrane helix</keyword>
<dbReference type="PANTHER" id="PTHR12993">
    <property type="entry name" value="N-ACETYLGLUCOSAMINYL-PHOSPHATIDYLINOSITOL DE-N-ACETYLASE-RELATED"/>
    <property type="match status" value="1"/>
</dbReference>
<comment type="similarity">
    <text evidence="1">Belongs to the PIGL family.</text>
</comment>
<dbReference type="Pfam" id="PF02585">
    <property type="entry name" value="PIG-L"/>
    <property type="match status" value="1"/>
</dbReference>
<dbReference type="EMBL" id="JEMT01025787">
    <property type="protein sequence ID" value="EXX61259.1"/>
    <property type="molecule type" value="Genomic_DNA"/>
</dbReference>
<comment type="caution">
    <text evidence="4">The sequence shown here is derived from an EMBL/GenBank/DDBJ whole genome shotgun (WGS) entry which is preliminary data.</text>
</comment>